<reference evidence="3" key="1">
    <citation type="journal article" date="2003" name="Nat. Biotechnol.">
        <title>The genome sequence of the entomopathogenic bacterium Photorhabdus luminescens.</title>
        <authorList>
            <person name="Duchaud E."/>
            <person name="Rusniok C."/>
            <person name="Frangeul L."/>
            <person name="Buchrieser C."/>
            <person name="Givaudan A."/>
            <person name="Taourit S."/>
            <person name="Bocs S."/>
            <person name="Boursaux-Eude C."/>
            <person name="Chandler M."/>
            <person name="Charles J.-F."/>
            <person name="Dassa E."/>
            <person name="Derose R."/>
            <person name="Derzelle S."/>
            <person name="Freyssinet G."/>
            <person name="Gaudriault S."/>
            <person name="Medigue C."/>
            <person name="Lanois A."/>
            <person name="Powell K."/>
            <person name="Siguier P."/>
            <person name="Vincent R."/>
            <person name="Wingate V."/>
            <person name="Zouine M."/>
            <person name="Glaser P."/>
            <person name="Boemare N."/>
            <person name="Danchin A."/>
            <person name="Kunst F."/>
        </authorList>
    </citation>
    <scope>NUCLEOTIDE SEQUENCE [LARGE SCALE GENOMIC DNA]</scope>
    <source>
        <strain evidence="3">DSM 15139 / CIP 105565 / TT01</strain>
    </source>
</reference>
<dbReference type="KEGG" id="plu:plu2545"/>
<keyword evidence="1" id="KW-0732">Signal</keyword>
<dbReference type="EMBL" id="BX571867">
    <property type="protein sequence ID" value="CAE14919.1"/>
    <property type="molecule type" value="Genomic_DNA"/>
</dbReference>
<protein>
    <submittedName>
        <fullName evidence="2">Photorhabdus luminescens subsp. laumondii TTO1 complete genome segment 9/17</fullName>
    </submittedName>
</protein>
<dbReference type="HOGENOM" id="CLU_2701582_0_0_6"/>
<evidence type="ECO:0000313" key="2">
    <source>
        <dbReference type="EMBL" id="CAE14919.1"/>
    </source>
</evidence>
<keyword evidence="3" id="KW-1185">Reference proteome</keyword>
<sequence>MVLKQLILATLIFSLLSTDALAGKPQNYLYTSSDELDQLCPLLERQNIDGVQVVYAILSLTRHKISRRFSCSS</sequence>
<evidence type="ECO:0000313" key="3">
    <source>
        <dbReference type="Proteomes" id="UP000002514"/>
    </source>
</evidence>
<dbReference type="RefSeq" id="WP_011146768.1">
    <property type="nucleotide sequence ID" value="NC_005126.1"/>
</dbReference>
<feature type="chain" id="PRO_5004291669" evidence="1">
    <location>
        <begin position="23"/>
        <end position="73"/>
    </location>
</feature>
<name>Q7N412_PHOLL</name>
<feature type="signal peptide" evidence="1">
    <location>
        <begin position="1"/>
        <end position="22"/>
    </location>
</feature>
<dbReference type="GeneID" id="93366706"/>
<organism evidence="2 3">
    <name type="scientific">Photorhabdus laumondii subsp. laumondii (strain DSM 15139 / CIP 105565 / TT01)</name>
    <name type="common">Photorhabdus luminescens subsp. laumondii</name>
    <dbReference type="NCBI Taxonomy" id="243265"/>
    <lineage>
        <taxon>Bacteria</taxon>
        <taxon>Pseudomonadati</taxon>
        <taxon>Pseudomonadota</taxon>
        <taxon>Gammaproteobacteria</taxon>
        <taxon>Enterobacterales</taxon>
        <taxon>Morganellaceae</taxon>
        <taxon>Photorhabdus</taxon>
    </lineage>
</organism>
<dbReference type="AlphaFoldDB" id="Q7N412"/>
<evidence type="ECO:0000256" key="1">
    <source>
        <dbReference type="SAM" id="SignalP"/>
    </source>
</evidence>
<dbReference type="Proteomes" id="UP000002514">
    <property type="component" value="Chromosome"/>
</dbReference>
<proteinExistence type="predicted"/>
<gene>
    <name evidence="2" type="ordered locus">plu2545</name>
</gene>
<dbReference type="STRING" id="243265.plu2545"/>
<accession>Q7N412</accession>